<organism evidence="1 2">
    <name type="scientific">Deinococcus aetherius</name>
    <dbReference type="NCBI Taxonomy" id="200252"/>
    <lineage>
        <taxon>Bacteria</taxon>
        <taxon>Thermotogati</taxon>
        <taxon>Deinococcota</taxon>
        <taxon>Deinococci</taxon>
        <taxon>Deinococcales</taxon>
        <taxon>Deinococcaceae</taxon>
        <taxon>Deinococcus</taxon>
    </lineage>
</organism>
<dbReference type="InterPro" id="IPR020568">
    <property type="entry name" value="Ribosomal_Su5_D2-typ_SF"/>
</dbReference>
<dbReference type="SUPFAM" id="SSF54211">
    <property type="entry name" value="Ribosomal protein S5 domain 2-like"/>
    <property type="match status" value="1"/>
</dbReference>
<evidence type="ECO:0000313" key="2">
    <source>
        <dbReference type="Proteomes" id="UP001064971"/>
    </source>
</evidence>
<accession>A0ABM8ABR8</accession>
<evidence type="ECO:0000313" key="1">
    <source>
        <dbReference type="EMBL" id="BDP41205.1"/>
    </source>
</evidence>
<name>A0ABM8ABR8_9DEIO</name>
<reference evidence="1" key="1">
    <citation type="submission" date="2022-07" db="EMBL/GenBank/DDBJ databases">
        <title>Complete Genome Sequence of the Radioresistant Bacterium Deinococcus aetherius ST0316, Isolated from the Air Dust collected in Lower Stratosphere above Japan.</title>
        <authorList>
            <person name="Satoh K."/>
            <person name="Hagiwara K."/>
            <person name="Katsumata K."/>
            <person name="Kubo A."/>
            <person name="Yokobori S."/>
            <person name="Yamagishi A."/>
            <person name="Oono Y."/>
            <person name="Narumi I."/>
        </authorList>
    </citation>
    <scope>NUCLEOTIDE SEQUENCE</scope>
    <source>
        <strain evidence="1">ST0316</strain>
    </source>
</reference>
<proteinExistence type="predicted"/>
<protein>
    <submittedName>
        <fullName evidence="1">Uncharacterized protein</fullName>
    </submittedName>
</protein>
<dbReference type="Pfam" id="PF13541">
    <property type="entry name" value="ChlI"/>
    <property type="match status" value="1"/>
</dbReference>
<dbReference type="EMBL" id="AP026560">
    <property type="protein sequence ID" value="BDP41205.1"/>
    <property type="molecule type" value="Genomic_DNA"/>
</dbReference>
<dbReference type="Proteomes" id="UP001064971">
    <property type="component" value="Chromosome"/>
</dbReference>
<sequence length="70" mass="7302">MLARARSVALIGVDAVPVEVEVDVSPGLPAFTVVGLPDQAVSEARDDIFHLTCQWSPLCVSLPFALAVAA</sequence>
<gene>
    <name evidence="1" type="ORF">DAETH_11740</name>
</gene>
<keyword evidence="2" id="KW-1185">Reference proteome</keyword>
<dbReference type="RefSeq" id="WP_264776986.1">
    <property type="nucleotide sequence ID" value="NZ_AP026560.1"/>
</dbReference>